<organism evidence="1 2">
    <name type="scientific">Arthrobotrys flagrans</name>
    <name type="common">Nematode-trapping fungus</name>
    <name type="synonym">Trichothecium flagrans</name>
    <dbReference type="NCBI Taxonomy" id="97331"/>
    <lineage>
        <taxon>Eukaryota</taxon>
        <taxon>Fungi</taxon>
        <taxon>Dikarya</taxon>
        <taxon>Ascomycota</taxon>
        <taxon>Pezizomycotina</taxon>
        <taxon>Orbiliomycetes</taxon>
        <taxon>Orbiliales</taxon>
        <taxon>Orbiliaceae</taxon>
        <taxon>Arthrobotrys</taxon>
    </lineage>
</organism>
<dbReference type="RefSeq" id="XP_067493769.1">
    <property type="nucleotide sequence ID" value="XM_067631201.1"/>
</dbReference>
<dbReference type="EMBL" id="SAEB01000003">
    <property type="protein sequence ID" value="RVD88225.1"/>
    <property type="molecule type" value="Genomic_DNA"/>
</dbReference>
<accession>A0A437AAD5</accession>
<dbReference type="VEuPathDB" id="FungiDB:DFL_002420"/>
<dbReference type="OrthoDB" id="74545at2759"/>
<dbReference type="AlphaFoldDB" id="A0A437AAD5"/>
<gene>
    <name evidence="1" type="ORF">DFL_002420</name>
</gene>
<dbReference type="InterPro" id="IPR043502">
    <property type="entry name" value="DNA/RNA_pol_sf"/>
</dbReference>
<keyword evidence="2" id="KW-1185">Reference proteome</keyword>
<dbReference type="STRING" id="97331.A0A437AAD5"/>
<reference evidence="1 2" key="1">
    <citation type="submission" date="2019-01" db="EMBL/GenBank/DDBJ databases">
        <title>Intercellular communication is required for trap formation in the nematode-trapping fungus Duddingtonia flagrans.</title>
        <authorList>
            <person name="Youssar L."/>
            <person name="Wernet V."/>
            <person name="Hensel N."/>
            <person name="Hildebrandt H.-G."/>
            <person name="Fischer R."/>
        </authorList>
    </citation>
    <scope>NUCLEOTIDE SEQUENCE [LARGE SCALE GENOMIC DNA]</scope>
    <source>
        <strain evidence="1 2">CBS H-5679</strain>
    </source>
</reference>
<dbReference type="GeneID" id="93584731"/>
<dbReference type="PANTHER" id="PTHR37015:SF2">
    <property type="entry name" value="REVERSE TRANSCRIPTASE DOMAIN-CONTAINING PROTEIN"/>
    <property type="match status" value="1"/>
</dbReference>
<proteinExistence type="predicted"/>
<sequence>MVSSDGLSETLHAVTRIKLDQLAKQAGSYEFAKRTLLRNVDDELDSRKRIRLLVDGAENLPTMTSLKGNPILPLHDVRRFTLQSERDPSVSESFLEDYEKMIRDELDVQSNKYSFAMLYGQLVNEWISAGKNGNGDGNEAGADWIPVGREEMHKERATWEGYVFTEKKVDTKAIKAYLEELFSNSPSTGVRLAFEDLRVRIRNLQENWNNSPFDVETVSSTIKTLLRADVINDKKKSTLKEFLGNDLVLKEIADVLNMRMASRKSFTCEGVSVIEQRKQLNGRYRFYPDEDLLQTIFLQYTGLRWATQWRSDLKRFVTSYNALKPAPGSITKEQLQDRNLKLGISSPDTRTLEKYLADHWMNEIFLDQLPENMFEQRGGYDSDAEEGDTRSSPLAVVQKLLRIVQSEIIIRRRLGKDTTVIRSDFKWFGPSIPHAAIFAVLEFFGVEEDWILFFRRVLEAPISFVDDVGASPRSRARGTPIGVPIGAFFCEALLFCTDFAVNQKANGARLYRLHDDIWMWGGKDTCRKGWSALTEFASLTGLEFNEEKTGSVHIYSDRNEKVEPHHAGHPRGDVVWGFLKLDPVSGFFTINTAKVDSHIEELSLQLNACKSILDFTQAWNIYGARFFRTNCGKASVCFGRQHVDSVLEAFQRIQQKIFKSATGGVGEHLKRMVVDRFGVTEIPDGYLYFPTKLGGLELQNPFVDLYLIRDAFHHDDPYELMEEFFKEEDREYTRQKVRFDRRKMSGDSEAAKIQGLDFLTREEYGSYREETSHLLLKKFKLLISEPRELGVDMNGDVRTALEMGAKRNPRGRHAQWKNYDKWIFQLYAKEMMKRFGGLKIVDEGLLPMGLMAMMRQSRFKWQG</sequence>
<dbReference type="Proteomes" id="UP000283090">
    <property type="component" value="Unassembled WGS sequence"/>
</dbReference>
<evidence type="ECO:0000313" key="1">
    <source>
        <dbReference type="EMBL" id="RVD88225.1"/>
    </source>
</evidence>
<protein>
    <submittedName>
        <fullName evidence="1">Uncharacterized protein</fullName>
    </submittedName>
</protein>
<evidence type="ECO:0000313" key="2">
    <source>
        <dbReference type="Proteomes" id="UP000283090"/>
    </source>
</evidence>
<dbReference type="SUPFAM" id="SSF56672">
    <property type="entry name" value="DNA/RNA polymerases"/>
    <property type="match status" value="1"/>
</dbReference>
<comment type="caution">
    <text evidence="1">The sequence shown here is derived from an EMBL/GenBank/DDBJ whole genome shotgun (WGS) entry which is preliminary data.</text>
</comment>
<name>A0A437AAD5_ARTFL</name>
<dbReference type="PANTHER" id="PTHR37015">
    <property type="entry name" value="REVERSE TRANSCRIPTASE DOMAIN-CONTAINING PROTEIN"/>
    <property type="match status" value="1"/>
</dbReference>